<dbReference type="Pfam" id="PF07729">
    <property type="entry name" value="FCD"/>
    <property type="match status" value="1"/>
</dbReference>
<gene>
    <name evidence="5" type="ORF">ACFQ3U_16155</name>
</gene>
<dbReference type="EMBL" id="JBHTLY010000014">
    <property type="protein sequence ID" value="MFD1203425.1"/>
    <property type="molecule type" value="Genomic_DNA"/>
</dbReference>
<sequence length="227" mass="25091">MIEQRRVHSMTLREQALAELRTLLIAGELKPGLIYSATAIATQFGVSHGPVREAMLTLVNEGIMEPVRKQGFRVVALSDADRENIADLRTMLEVPSMARLAGSPRVRARADDFAAIVEKFFVAAEAGDLIAFFAADHEFHLGLLRLLDNPRLTDIVGTLRDQTRQYGIYELAVRGELVATAQEHRDILDALLAGDAPAVEALMHDHLRYLRWSGWSSPDLGAAPDVR</sequence>
<dbReference type="Proteomes" id="UP001597181">
    <property type="component" value="Unassembled WGS sequence"/>
</dbReference>
<dbReference type="Gene3D" id="1.20.120.530">
    <property type="entry name" value="GntR ligand-binding domain-like"/>
    <property type="match status" value="1"/>
</dbReference>
<evidence type="ECO:0000259" key="4">
    <source>
        <dbReference type="PROSITE" id="PS50949"/>
    </source>
</evidence>
<keyword evidence="3" id="KW-0804">Transcription</keyword>
<dbReference type="Gene3D" id="1.10.10.10">
    <property type="entry name" value="Winged helix-like DNA-binding domain superfamily/Winged helix DNA-binding domain"/>
    <property type="match status" value="1"/>
</dbReference>
<dbReference type="InterPro" id="IPR036388">
    <property type="entry name" value="WH-like_DNA-bd_sf"/>
</dbReference>
<evidence type="ECO:0000256" key="2">
    <source>
        <dbReference type="ARBA" id="ARBA00023125"/>
    </source>
</evidence>
<evidence type="ECO:0000256" key="3">
    <source>
        <dbReference type="ARBA" id="ARBA00023163"/>
    </source>
</evidence>
<name>A0ABW3TSS3_9MICO</name>
<dbReference type="SUPFAM" id="SSF48008">
    <property type="entry name" value="GntR ligand-binding domain-like"/>
    <property type="match status" value="1"/>
</dbReference>
<evidence type="ECO:0000313" key="5">
    <source>
        <dbReference type="EMBL" id="MFD1203425.1"/>
    </source>
</evidence>
<dbReference type="Pfam" id="PF00392">
    <property type="entry name" value="GntR"/>
    <property type="match status" value="1"/>
</dbReference>
<protein>
    <submittedName>
        <fullName evidence="5">GntR family transcriptional regulator</fullName>
    </submittedName>
</protein>
<evidence type="ECO:0000256" key="1">
    <source>
        <dbReference type="ARBA" id="ARBA00023015"/>
    </source>
</evidence>
<dbReference type="SMART" id="SM00345">
    <property type="entry name" value="HTH_GNTR"/>
    <property type="match status" value="1"/>
</dbReference>
<dbReference type="SUPFAM" id="SSF46785">
    <property type="entry name" value="Winged helix' DNA-binding domain"/>
    <property type="match status" value="1"/>
</dbReference>
<organism evidence="5 6">
    <name type="scientific">Leucobacter albus</name>
    <dbReference type="NCBI Taxonomy" id="272210"/>
    <lineage>
        <taxon>Bacteria</taxon>
        <taxon>Bacillati</taxon>
        <taxon>Actinomycetota</taxon>
        <taxon>Actinomycetes</taxon>
        <taxon>Micrococcales</taxon>
        <taxon>Microbacteriaceae</taxon>
        <taxon>Leucobacter</taxon>
    </lineage>
</organism>
<evidence type="ECO:0000313" key="6">
    <source>
        <dbReference type="Proteomes" id="UP001597181"/>
    </source>
</evidence>
<dbReference type="SMART" id="SM00895">
    <property type="entry name" value="FCD"/>
    <property type="match status" value="1"/>
</dbReference>
<keyword evidence="6" id="KW-1185">Reference proteome</keyword>
<dbReference type="PROSITE" id="PS50949">
    <property type="entry name" value="HTH_GNTR"/>
    <property type="match status" value="1"/>
</dbReference>
<dbReference type="RefSeq" id="WP_382403303.1">
    <property type="nucleotide sequence ID" value="NZ_JBHTLY010000014.1"/>
</dbReference>
<proteinExistence type="predicted"/>
<comment type="caution">
    <text evidence="5">The sequence shown here is derived from an EMBL/GenBank/DDBJ whole genome shotgun (WGS) entry which is preliminary data.</text>
</comment>
<dbReference type="InterPro" id="IPR008920">
    <property type="entry name" value="TF_FadR/GntR_C"/>
</dbReference>
<accession>A0ABW3TSS3</accession>
<feature type="domain" description="HTH gntR-type" evidence="4">
    <location>
        <begin position="10"/>
        <end position="77"/>
    </location>
</feature>
<dbReference type="PANTHER" id="PTHR43537">
    <property type="entry name" value="TRANSCRIPTIONAL REGULATOR, GNTR FAMILY"/>
    <property type="match status" value="1"/>
</dbReference>
<reference evidence="6" key="1">
    <citation type="journal article" date="2019" name="Int. J. Syst. Evol. Microbiol.">
        <title>The Global Catalogue of Microorganisms (GCM) 10K type strain sequencing project: providing services to taxonomists for standard genome sequencing and annotation.</title>
        <authorList>
            <consortium name="The Broad Institute Genomics Platform"/>
            <consortium name="The Broad Institute Genome Sequencing Center for Infectious Disease"/>
            <person name="Wu L."/>
            <person name="Ma J."/>
        </authorList>
    </citation>
    <scope>NUCLEOTIDE SEQUENCE [LARGE SCALE GENOMIC DNA]</scope>
    <source>
        <strain evidence="6">CCUG 50213</strain>
    </source>
</reference>
<keyword evidence="2" id="KW-0238">DNA-binding</keyword>
<keyword evidence="1" id="KW-0805">Transcription regulation</keyword>
<dbReference type="PANTHER" id="PTHR43537:SF45">
    <property type="entry name" value="GNTR FAMILY REGULATORY PROTEIN"/>
    <property type="match status" value="1"/>
</dbReference>
<dbReference type="InterPro" id="IPR000524">
    <property type="entry name" value="Tscrpt_reg_HTH_GntR"/>
</dbReference>
<dbReference type="InterPro" id="IPR036390">
    <property type="entry name" value="WH_DNA-bd_sf"/>
</dbReference>
<dbReference type="InterPro" id="IPR011711">
    <property type="entry name" value="GntR_C"/>
</dbReference>